<comment type="caution">
    <text evidence="1">The sequence shown here is derived from an EMBL/GenBank/DDBJ whole genome shotgun (WGS) entry which is preliminary data.</text>
</comment>
<evidence type="ECO:0000313" key="2">
    <source>
        <dbReference type="Proteomes" id="UP001648503"/>
    </source>
</evidence>
<evidence type="ECO:0008006" key="3">
    <source>
        <dbReference type="Google" id="ProtNLM"/>
    </source>
</evidence>
<name>A0ABQ8FKQ6_9FUNG</name>
<dbReference type="PANTHER" id="PTHR21223:SF2">
    <property type="entry name" value="CBY1-INTERACTING BAR DOMAIN-CONTAINING PROTEIN HOMOLOG"/>
    <property type="match status" value="1"/>
</dbReference>
<keyword evidence="2" id="KW-1185">Reference proteome</keyword>
<proteinExistence type="predicted"/>
<protein>
    <recommendedName>
        <fullName evidence="3">BAR domain-containing protein</fullName>
    </recommendedName>
</protein>
<gene>
    <name evidence="1" type="ORF">BASA50_002654</name>
</gene>
<dbReference type="Proteomes" id="UP001648503">
    <property type="component" value="Unassembled WGS sequence"/>
</dbReference>
<dbReference type="InterPro" id="IPR027267">
    <property type="entry name" value="AH/BAR_dom_sf"/>
</dbReference>
<accession>A0ABQ8FKQ6</accession>
<dbReference type="Gene3D" id="1.20.1270.60">
    <property type="entry name" value="Arfaptin homology (AH) domain/BAR domain"/>
    <property type="match status" value="1"/>
</dbReference>
<evidence type="ECO:0000313" key="1">
    <source>
        <dbReference type="EMBL" id="KAH6599970.1"/>
    </source>
</evidence>
<dbReference type="PANTHER" id="PTHR21223">
    <property type="entry name" value="CBY1-INTERACTING BAR DOMAIN-CONTAINING PROTEIN HOMOLOG"/>
    <property type="match status" value="1"/>
</dbReference>
<dbReference type="Pfam" id="PF06730">
    <property type="entry name" value="FAM92"/>
    <property type="match status" value="1"/>
</dbReference>
<dbReference type="EMBL" id="JAFCIX010000053">
    <property type="protein sequence ID" value="KAH6599970.1"/>
    <property type="molecule type" value="Genomic_DNA"/>
</dbReference>
<organism evidence="1 2">
    <name type="scientific">Batrachochytrium salamandrivorans</name>
    <dbReference type="NCBI Taxonomy" id="1357716"/>
    <lineage>
        <taxon>Eukaryota</taxon>
        <taxon>Fungi</taxon>
        <taxon>Fungi incertae sedis</taxon>
        <taxon>Chytridiomycota</taxon>
        <taxon>Chytridiomycota incertae sedis</taxon>
        <taxon>Chytridiomycetes</taxon>
        <taxon>Rhizophydiales</taxon>
        <taxon>Rhizophydiales incertae sedis</taxon>
        <taxon>Batrachochytrium</taxon>
    </lineage>
</organism>
<dbReference type="SUPFAM" id="SSF103657">
    <property type="entry name" value="BAR/IMD domain-like"/>
    <property type="match status" value="1"/>
</dbReference>
<dbReference type="InterPro" id="IPR009602">
    <property type="entry name" value="CBAR/FAM92"/>
</dbReference>
<reference evidence="1 2" key="1">
    <citation type="submission" date="2021-02" db="EMBL/GenBank/DDBJ databases">
        <title>Variation within the Batrachochytrium salamandrivorans European outbreak.</title>
        <authorList>
            <person name="Kelly M."/>
            <person name="Pasmans F."/>
            <person name="Shea T.P."/>
            <person name="Munoz J.F."/>
            <person name="Carranza S."/>
            <person name="Cuomo C.A."/>
            <person name="Martel A."/>
        </authorList>
    </citation>
    <scope>NUCLEOTIDE SEQUENCE [LARGE SCALE GENOMIC DNA]</scope>
    <source>
        <strain evidence="1 2">AMFP18/2</strain>
    </source>
</reference>
<sequence>MLTPTQQHTLFVQRTVSTTERGFDVLQKTLEGCVRSNERICKKSLTLASVLSIMAESETQATSTMLESLSRIIKEREMARQGLNARLESLVIAPLKLYGPICTKLKADVKMRKVAMENERRKREQLDNAILKEGGDQSTRSKISQSQMELAGATQAVVGSTTALHTSVLTFEQRRREDLKSALSEIMWSEIQFHARSLELLTDAHNILHTANFEKDLEKIRIMLEGLKQST</sequence>